<evidence type="ECO:0000256" key="4">
    <source>
        <dbReference type="ARBA" id="ARBA00023136"/>
    </source>
</evidence>
<comment type="caution">
    <text evidence="7">The sequence shown here is derived from an EMBL/GenBank/DDBJ whole genome shotgun (WGS) entry which is preliminary data.</text>
</comment>
<dbReference type="AlphaFoldDB" id="X6P2M8"/>
<keyword evidence="3 5" id="KW-1133">Transmembrane helix</keyword>
<dbReference type="GO" id="GO:0016020">
    <property type="term" value="C:membrane"/>
    <property type="evidence" value="ECO:0007669"/>
    <property type="project" value="UniProtKB-SubCell"/>
</dbReference>
<feature type="transmembrane region" description="Helical" evidence="5">
    <location>
        <begin position="174"/>
        <end position="195"/>
    </location>
</feature>
<organism evidence="7 8">
    <name type="scientific">Reticulomyxa filosa</name>
    <dbReference type="NCBI Taxonomy" id="46433"/>
    <lineage>
        <taxon>Eukaryota</taxon>
        <taxon>Sar</taxon>
        <taxon>Rhizaria</taxon>
        <taxon>Retaria</taxon>
        <taxon>Foraminifera</taxon>
        <taxon>Monothalamids</taxon>
        <taxon>Reticulomyxidae</taxon>
        <taxon>Reticulomyxa</taxon>
    </lineage>
</organism>
<comment type="subcellular location">
    <subcellularLocation>
        <location evidence="1">Membrane</location>
        <topology evidence="1">Multi-pass membrane protein</topology>
    </subcellularLocation>
</comment>
<name>X6P2M8_RETFI</name>
<evidence type="ECO:0000256" key="3">
    <source>
        <dbReference type="ARBA" id="ARBA00022989"/>
    </source>
</evidence>
<evidence type="ECO:0000256" key="2">
    <source>
        <dbReference type="ARBA" id="ARBA00022692"/>
    </source>
</evidence>
<evidence type="ECO:0000313" key="7">
    <source>
        <dbReference type="EMBL" id="ETO32471.1"/>
    </source>
</evidence>
<evidence type="ECO:0000259" key="6">
    <source>
        <dbReference type="Pfam" id="PF03798"/>
    </source>
</evidence>
<keyword evidence="8" id="KW-1185">Reference proteome</keyword>
<feature type="domain" description="TLC" evidence="6">
    <location>
        <begin position="71"/>
        <end position="191"/>
    </location>
</feature>
<dbReference type="GO" id="GO:0055088">
    <property type="term" value="P:lipid homeostasis"/>
    <property type="evidence" value="ECO:0007669"/>
    <property type="project" value="TreeGrafter"/>
</dbReference>
<evidence type="ECO:0000256" key="5">
    <source>
        <dbReference type="SAM" id="Phobius"/>
    </source>
</evidence>
<keyword evidence="4 5" id="KW-0472">Membrane</keyword>
<sequence>MKYFLYMLNYEIAPLEWRINPDYPFLPVYRIATVIVSAVFWEIFWTTLRSIPRLDDKSATRMTALGHALYASSVSCFAIFIKNPITVLPKSYCANQPMDDVLLCVSLGYFVWDLYKTIVEKWGMDFLIHAIMCIYTYSLIAFCGTFSRIGLIVLFFEFSTIFLQGYILAYSFDYPILAVLLRYFVHFVIWILRYYHM</sequence>
<dbReference type="Proteomes" id="UP000023152">
    <property type="component" value="Unassembled WGS sequence"/>
</dbReference>
<dbReference type="InterPro" id="IPR006634">
    <property type="entry name" value="TLC-dom"/>
</dbReference>
<dbReference type="OrthoDB" id="506011at2759"/>
<evidence type="ECO:0000256" key="1">
    <source>
        <dbReference type="ARBA" id="ARBA00004141"/>
    </source>
</evidence>
<keyword evidence="2 5" id="KW-0812">Transmembrane</keyword>
<dbReference type="GO" id="GO:0005783">
    <property type="term" value="C:endoplasmic reticulum"/>
    <property type="evidence" value="ECO:0007669"/>
    <property type="project" value="TreeGrafter"/>
</dbReference>
<dbReference type="EMBL" id="ASPP01004184">
    <property type="protein sequence ID" value="ETO32471.1"/>
    <property type="molecule type" value="Genomic_DNA"/>
</dbReference>
<dbReference type="PANTHER" id="PTHR13439:SF0">
    <property type="entry name" value="TOPOISOMERASE I DAMAGE AFFECTED PROTEIN 4"/>
    <property type="match status" value="1"/>
</dbReference>
<feature type="transmembrane region" description="Helical" evidence="5">
    <location>
        <begin position="28"/>
        <end position="48"/>
    </location>
</feature>
<feature type="transmembrane region" description="Helical" evidence="5">
    <location>
        <begin position="122"/>
        <end position="142"/>
    </location>
</feature>
<feature type="transmembrane region" description="Helical" evidence="5">
    <location>
        <begin position="149"/>
        <end position="168"/>
    </location>
</feature>
<gene>
    <name evidence="7" type="ORF">RFI_04647</name>
</gene>
<proteinExistence type="predicted"/>
<dbReference type="PANTHER" id="PTHR13439">
    <property type="entry name" value="CT120 PROTEIN"/>
    <property type="match status" value="1"/>
</dbReference>
<accession>X6P2M8</accession>
<reference evidence="7 8" key="1">
    <citation type="journal article" date="2013" name="Curr. Biol.">
        <title>The Genome of the Foraminiferan Reticulomyxa filosa.</title>
        <authorList>
            <person name="Glockner G."/>
            <person name="Hulsmann N."/>
            <person name="Schleicher M."/>
            <person name="Noegel A.A."/>
            <person name="Eichinger L."/>
            <person name="Gallinger C."/>
            <person name="Pawlowski J."/>
            <person name="Sierra R."/>
            <person name="Euteneuer U."/>
            <person name="Pillet L."/>
            <person name="Moustafa A."/>
            <person name="Platzer M."/>
            <person name="Groth M."/>
            <person name="Szafranski K."/>
            <person name="Schliwa M."/>
        </authorList>
    </citation>
    <scope>NUCLEOTIDE SEQUENCE [LARGE SCALE GENOMIC DNA]</scope>
</reference>
<dbReference type="Pfam" id="PF03798">
    <property type="entry name" value="TRAM_LAG1_CLN8"/>
    <property type="match status" value="1"/>
</dbReference>
<feature type="transmembrane region" description="Helical" evidence="5">
    <location>
        <begin position="60"/>
        <end position="81"/>
    </location>
</feature>
<protein>
    <recommendedName>
        <fullName evidence="6">TLC domain-containing protein</fullName>
    </recommendedName>
</protein>
<evidence type="ECO:0000313" key="8">
    <source>
        <dbReference type="Proteomes" id="UP000023152"/>
    </source>
</evidence>
<dbReference type="InterPro" id="IPR050846">
    <property type="entry name" value="TLCD"/>
</dbReference>